<reference evidence="13" key="1">
    <citation type="submission" date="2022-07" db="EMBL/GenBank/DDBJ databases">
        <authorList>
            <person name="Trinca V."/>
            <person name="Uliana J.V.C."/>
            <person name="Torres T.T."/>
            <person name="Ward R.J."/>
            <person name="Monesi N."/>
        </authorList>
    </citation>
    <scope>NUCLEOTIDE SEQUENCE</scope>
    <source>
        <strain evidence="13">HSMRA1968</strain>
        <tissue evidence="13">Whole embryos</tissue>
    </source>
</reference>
<evidence type="ECO:0000256" key="6">
    <source>
        <dbReference type="ARBA" id="ARBA00024481"/>
    </source>
</evidence>
<evidence type="ECO:0000259" key="11">
    <source>
        <dbReference type="Pfam" id="PF01137"/>
    </source>
</evidence>
<dbReference type="GO" id="GO:0005524">
    <property type="term" value="F:ATP binding"/>
    <property type="evidence" value="ECO:0007669"/>
    <property type="project" value="UniProtKB-KW"/>
</dbReference>
<evidence type="ECO:0000256" key="9">
    <source>
        <dbReference type="PIRSR" id="PIRSR005378-1"/>
    </source>
</evidence>
<dbReference type="EMBL" id="WJQU01000002">
    <property type="protein sequence ID" value="KAJ6643140.1"/>
    <property type="molecule type" value="Genomic_DNA"/>
</dbReference>
<comment type="function">
    <text evidence="8">Catalyzes the conversion of 3'-phosphate to a 2',3'-cyclic phosphodiester at the end of RNA. The mechanism of action of the enzyme occurs in 3 steps: (A) adenylation of the enzyme by ATP; (B) transfer of adenylate to an RNA-N3'P to produce RNA-N3'PP5'A; (C) and attack of the adjacent 2'-hydroxyl on the 3'-phosphorus in the diester linkage to produce the cyclic end product. Likely functions in some aspects of cellular RNA processing. Function plays an important role in regulating axon regeneration by inhibiting central nervous system (CNS) axon regeneration following optic nerve injury.</text>
</comment>
<feature type="domain" description="RNA 3'-terminal phosphate cyclase" evidence="11">
    <location>
        <begin position="9"/>
        <end position="334"/>
    </location>
</feature>
<dbReference type="PANTHER" id="PTHR11096">
    <property type="entry name" value="RNA 3' TERMINAL PHOSPHATE CYCLASE"/>
    <property type="match status" value="1"/>
</dbReference>
<proteinExistence type="inferred from homology"/>
<dbReference type="GO" id="GO:0006396">
    <property type="term" value="P:RNA processing"/>
    <property type="evidence" value="ECO:0007669"/>
    <property type="project" value="InterPro"/>
</dbReference>
<evidence type="ECO:0000256" key="10">
    <source>
        <dbReference type="PIRSR" id="PIRSR005378-2"/>
    </source>
</evidence>
<dbReference type="FunFam" id="3.30.360.20:FF:000002">
    <property type="entry name" value="RNA terminal phosphate cyclase-like 1"/>
    <property type="match status" value="1"/>
</dbReference>
<dbReference type="SUPFAM" id="SSF55205">
    <property type="entry name" value="EPT/RTPC-like"/>
    <property type="match status" value="2"/>
</dbReference>
<sequence>MILIDGSVLEGGGQILRMALSCSALTGTPIKVHKIRAGRQKGGLAAQHLKGVELLRDICNAKVTGASLGSCEIEFQPGALKGGKYYADTQTAGSVALLLQVALPVAFFCNSSISLELKGGTNCEMAPQMDFVTEIFRPNLEKFGATFDFDLRKRGYFPKGGGHCIIDVKPIVRFNATDICDFGEVESFFGWSYVAGTLPIKMANEMAEGAKAEIRKLGINKSVNIEAYKESAEVASGNSSGIILGCRTHANCVLGGSALGSRKESCFDSGKRAATEIVNLVPSKACVDEHVQDQLIIYMALANGISRIRTGPLTLHTKTAIHIAELITNVKFNVYEDGLTNIIECKGIGLENQFLNK</sequence>
<dbReference type="PANTHER" id="PTHR11096:SF0">
    <property type="entry name" value="RNA 3'-TERMINAL PHOSPHATE CYCLASE"/>
    <property type="match status" value="1"/>
</dbReference>
<evidence type="ECO:0000313" key="14">
    <source>
        <dbReference type="Proteomes" id="UP001151699"/>
    </source>
</evidence>
<evidence type="ECO:0000313" key="13">
    <source>
        <dbReference type="EMBL" id="KAJ6643140.1"/>
    </source>
</evidence>
<comment type="similarity">
    <text evidence="1">Belongs to the RNA 3'-terminal cyclase family. Type 1 subfamily.</text>
</comment>
<dbReference type="PIRSF" id="PIRSF005378">
    <property type="entry name" value="RNA3'_term_phos_cycl_euk"/>
    <property type="match status" value="1"/>
</dbReference>
<dbReference type="Pfam" id="PF01137">
    <property type="entry name" value="RTC"/>
    <property type="match status" value="1"/>
</dbReference>
<comment type="caution">
    <text evidence="13">The sequence shown here is derived from an EMBL/GenBank/DDBJ whole genome shotgun (WGS) entry which is preliminary data.</text>
</comment>
<dbReference type="GO" id="GO:0005634">
    <property type="term" value="C:nucleus"/>
    <property type="evidence" value="ECO:0007669"/>
    <property type="project" value="TreeGrafter"/>
</dbReference>
<dbReference type="InterPro" id="IPR023797">
    <property type="entry name" value="RNA3'_phos_cyclase_dom"/>
</dbReference>
<gene>
    <name evidence="13" type="primary">RTCA</name>
    <name evidence="13" type="ORF">Bhyg_08096</name>
</gene>
<comment type="catalytic activity">
    <reaction evidence="6">
        <text>a 3'-end 3'-phospho-ribonucleotide-RNA + ATP = a 3'-end 2',3'-cyclophospho-ribonucleotide-RNA + AMP + diphosphate</text>
        <dbReference type="Rhea" id="RHEA:23976"/>
        <dbReference type="Rhea" id="RHEA-COMP:10463"/>
        <dbReference type="Rhea" id="RHEA-COMP:10464"/>
        <dbReference type="ChEBI" id="CHEBI:30616"/>
        <dbReference type="ChEBI" id="CHEBI:33019"/>
        <dbReference type="ChEBI" id="CHEBI:83062"/>
        <dbReference type="ChEBI" id="CHEBI:83064"/>
        <dbReference type="ChEBI" id="CHEBI:456215"/>
        <dbReference type="EC" id="6.5.1.4"/>
    </reaction>
</comment>
<keyword evidence="10" id="KW-0067">ATP-binding</keyword>
<feature type="active site" description="Tele-AMP-histidine intermediate" evidence="9">
    <location>
        <position position="316"/>
    </location>
</feature>
<dbReference type="InterPro" id="IPR037136">
    <property type="entry name" value="RNA3'_phos_cyclase_dom_sf"/>
</dbReference>
<keyword evidence="14" id="KW-1185">Reference proteome</keyword>
<name>A0A9Q0S4L1_9DIPT</name>
<evidence type="ECO:0000256" key="7">
    <source>
        <dbReference type="ARBA" id="ARBA00032543"/>
    </source>
</evidence>
<dbReference type="EC" id="6.5.1.4" evidence="2"/>
<dbReference type="Gene3D" id="3.65.10.20">
    <property type="entry name" value="RNA 3'-terminal phosphate cyclase domain"/>
    <property type="match status" value="1"/>
</dbReference>
<keyword evidence="4" id="KW-0436">Ligase</keyword>
<dbReference type="InterPro" id="IPR013792">
    <property type="entry name" value="RNA3'P_cycl/enolpyr_Trfase_a/b"/>
</dbReference>
<dbReference type="GO" id="GO:0003963">
    <property type="term" value="F:RNA-3'-phosphate cyclase activity"/>
    <property type="evidence" value="ECO:0007669"/>
    <property type="project" value="UniProtKB-EC"/>
</dbReference>
<dbReference type="InterPro" id="IPR013791">
    <property type="entry name" value="RNA3'-term_phos_cycl_insert"/>
</dbReference>
<feature type="domain" description="RNA 3'-terminal phosphate cyclase insert" evidence="12">
    <location>
        <begin position="181"/>
        <end position="278"/>
    </location>
</feature>
<keyword evidence="5 10" id="KW-0547">Nucleotide-binding</keyword>
<evidence type="ECO:0000259" key="12">
    <source>
        <dbReference type="Pfam" id="PF05189"/>
    </source>
</evidence>
<organism evidence="13 14">
    <name type="scientific">Pseudolycoriella hygida</name>
    <dbReference type="NCBI Taxonomy" id="35572"/>
    <lineage>
        <taxon>Eukaryota</taxon>
        <taxon>Metazoa</taxon>
        <taxon>Ecdysozoa</taxon>
        <taxon>Arthropoda</taxon>
        <taxon>Hexapoda</taxon>
        <taxon>Insecta</taxon>
        <taxon>Pterygota</taxon>
        <taxon>Neoptera</taxon>
        <taxon>Endopterygota</taxon>
        <taxon>Diptera</taxon>
        <taxon>Nematocera</taxon>
        <taxon>Sciaroidea</taxon>
        <taxon>Sciaridae</taxon>
        <taxon>Pseudolycoriella</taxon>
    </lineage>
</organism>
<protein>
    <recommendedName>
        <fullName evidence="3">RNA 3'-terminal phosphate cyclase</fullName>
        <ecNumber evidence="2">6.5.1.4</ecNumber>
    </recommendedName>
    <alternativeName>
        <fullName evidence="7">RNA terminal phosphate cyclase domain-containing protein 1</fullName>
    </alternativeName>
</protein>
<dbReference type="InterPro" id="IPR017770">
    <property type="entry name" value="RNA3'_term_phos_cyc_type_1"/>
</dbReference>
<dbReference type="InterPro" id="IPR036553">
    <property type="entry name" value="RPTC_insert"/>
</dbReference>
<evidence type="ECO:0000256" key="5">
    <source>
        <dbReference type="ARBA" id="ARBA00022741"/>
    </source>
</evidence>
<dbReference type="OrthoDB" id="25029at2759"/>
<evidence type="ECO:0000256" key="8">
    <source>
        <dbReference type="ARBA" id="ARBA00045867"/>
    </source>
</evidence>
<feature type="binding site" evidence="10">
    <location>
        <begin position="290"/>
        <end position="294"/>
    </location>
    <ligand>
        <name>ATP</name>
        <dbReference type="ChEBI" id="CHEBI:30616"/>
    </ligand>
</feature>
<dbReference type="Pfam" id="PF05189">
    <property type="entry name" value="RTC_insert"/>
    <property type="match status" value="1"/>
</dbReference>
<dbReference type="InterPro" id="IPR000228">
    <property type="entry name" value="RNA3'_term_phos_cyc"/>
</dbReference>
<dbReference type="HAMAP" id="MF_00200">
    <property type="entry name" value="RTC"/>
    <property type="match status" value="1"/>
</dbReference>
<evidence type="ECO:0000256" key="3">
    <source>
        <dbReference type="ARBA" id="ARBA00021428"/>
    </source>
</evidence>
<evidence type="ECO:0000256" key="2">
    <source>
        <dbReference type="ARBA" id="ARBA00012725"/>
    </source>
</evidence>
<feature type="binding site" evidence="10">
    <location>
        <position position="100"/>
    </location>
    <ligand>
        <name>ATP</name>
        <dbReference type="ChEBI" id="CHEBI:30616"/>
    </ligand>
</feature>
<dbReference type="NCBIfam" id="TIGR03399">
    <property type="entry name" value="RNA_3prim_cycl"/>
    <property type="match status" value="1"/>
</dbReference>
<dbReference type="Gene3D" id="3.30.360.20">
    <property type="entry name" value="RNA 3'-terminal phosphate cyclase, insert domain"/>
    <property type="match status" value="1"/>
</dbReference>
<evidence type="ECO:0000256" key="4">
    <source>
        <dbReference type="ARBA" id="ARBA00022598"/>
    </source>
</evidence>
<evidence type="ECO:0000256" key="1">
    <source>
        <dbReference type="ARBA" id="ARBA00009206"/>
    </source>
</evidence>
<dbReference type="Proteomes" id="UP001151699">
    <property type="component" value="Chromosome B"/>
</dbReference>
<dbReference type="AlphaFoldDB" id="A0A9Q0S4L1"/>
<accession>A0A9Q0S4L1</accession>